<name>A0A3S9P379_9BACT</name>
<reference evidence="2 3" key="1">
    <citation type="submission" date="2018-12" db="EMBL/GenBank/DDBJ databases">
        <title>Flammeovirga pectinis sp. nov., isolated from the gut of the Korean scallop, Patinopecten yessoensis.</title>
        <authorList>
            <person name="Bae J.-W."/>
            <person name="Jeong Y.-S."/>
            <person name="Kang W."/>
        </authorList>
    </citation>
    <scope>NUCLEOTIDE SEQUENCE [LARGE SCALE GENOMIC DNA]</scope>
    <source>
        <strain evidence="2 3">L12M1</strain>
    </source>
</reference>
<dbReference type="Gene3D" id="3.40.50.150">
    <property type="entry name" value="Vaccinia Virus protein VP39"/>
    <property type="match status" value="1"/>
</dbReference>
<dbReference type="Proteomes" id="UP000267268">
    <property type="component" value="Chromosome 1"/>
</dbReference>
<dbReference type="Pfam" id="PF13847">
    <property type="entry name" value="Methyltransf_31"/>
    <property type="match status" value="1"/>
</dbReference>
<dbReference type="KEGG" id="fll:EI427_10585"/>
<dbReference type="EMBL" id="CP034562">
    <property type="protein sequence ID" value="AZQ62666.1"/>
    <property type="molecule type" value="Genomic_DNA"/>
</dbReference>
<keyword evidence="3" id="KW-1185">Reference proteome</keyword>
<evidence type="ECO:0000313" key="2">
    <source>
        <dbReference type="EMBL" id="AZQ62666.1"/>
    </source>
</evidence>
<dbReference type="GO" id="GO:0032259">
    <property type="term" value="P:methylation"/>
    <property type="evidence" value="ECO:0007669"/>
    <property type="project" value="UniProtKB-KW"/>
</dbReference>
<evidence type="ECO:0000259" key="1">
    <source>
        <dbReference type="Pfam" id="PF13847"/>
    </source>
</evidence>
<sequence>MSTPNNSLQMIAYSIQNLLSIKDDNQKIHFDRLKLQVDIVANELRLGSIRQSELDIIHNTFTEEFLNDSLVGHIIRKPYGYNEDFRVTDAIHDNFLSDDYPNWDKLIHSSSIAKSIRSRKEYFKNYLTHKLKKINIPRKMLMIAPGSGRSLLELYKRVNPNLSTDCLDLNKNSIHYYKGLTKEFSDKITYINESIHSFNVSKKYDMIWIEGVFEYMDDVTFVNTLKQIQTYINNDGDIVISNISKKNTSKNIMEILFNWQCTYRNRLELNNLATKANFIPTQINIRKDATRINSFLHIK</sequence>
<gene>
    <name evidence="2" type="ORF">EI427_10585</name>
</gene>
<proteinExistence type="predicted"/>
<keyword evidence="2" id="KW-0808">Transferase</keyword>
<dbReference type="AlphaFoldDB" id="A0A3S9P379"/>
<organism evidence="2 3">
    <name type="scientific">Flammeovirga pectinis</name>
    <dbReference type="NCBI Taxonomy" id="2494373"/>
    <lineage>
        <taxon>Bacteria</taxon>
        <taxon>Pseudomonadati</taxon>
        <taxon>Bacteroidota</taxon>
        <taxon>Cytophagia</taxon>
        <taxon>Cytophagales</taxon>
        <taxon>Flammeovirgaceae</taxon>
        <taxon>Flammeovirga</taxon>
    </lineage>
</organism>
<keyword evidence="2" id="KW-0489">Methyltransferase</keyword>
<dbReference type="InterPro" id="IPR025714">
    <property type="entry name" value="Methyltranfer_dom"/>
</dbReference>
<evidence type="ECO:0000313" key="3">
    <source>
        <dbReference type="Proteomes" id="UP000267268"/>
    </source>
</evidence>
<accession>A0A3S9P379</accession>
<feature type="domain" description="Methyltransferase" evidence="1">
    <location>
        <begin position="144"/>
        <end position="254"/>
    </location>
</feature>
<dbReference type="GO" id="GO:0008168">
    <property type="term" value="F:methyltransferase activity"/>
    <property type="evidence" value="ECO:0007669"/>
    <property type="project" value="UniProtKB-KW"/>
</dbReference>
<dbReference type="RefSeq" id="WP_126614394.1">
    <property type="nucleotide sequence ID" value="NZ_CP034562.1"/>
</dbReference>
<dbReference type="OrthoDB" id="9811915at2"/>
<protein>
    <submittedName>
        <fullName evidence="2">Class I SAM-dependent methyltransferase</fullName>
    </submittedName>
</protein>
<dbReference type="SUPFAM" id="SSF53335">
    <property type="entry name" value="S-adenosyl-L-methionine-dependent methyltransferases"/>
    <property type="match status" value="1"/>
</dbReference>
<dbReference type="InterPro" id="IPR029063">
    <property type="entry name" value="SAM-dependent_MTases_sf"/>
</dbReference>